<name>A0ACB9NMR6_BAUVA</name>
<protein>
    <submittedName>
        <fullName evidence="1">Uncharacterized protein</fullName>
    </submittedName>
</protein>
<accession>A0ACB9NMR6</accession>
<proteinExistence type="predicted"/>
<evidence type="ECO:0000313" key="2">
    <source>
        <dbReference type="Proteomes" id="UP000828941"/>
    </source>
</evidence>
<organism evidence="1 2">
    <name type="scientific">Bauhinia variegata</name>
    <name type="common">Purple orchid tree</name>
    <name type="synonym">Phanera variegata</name>
    <dbReference type="NCBI Taxonomy" id="167791"/>
    <lineage>
        <taxon>Eukaryota</taxon>
        <taxon>Viridiplantae</taxon>
        <taxon>Streptophyta</taxon>
        <taxon>Embryophyta</taxon>
        <taxon>Tracheophyta</taxon>
        <taxon>Spermatophyta</taxon>
        <taxon>Magnoliopsida</taxon>
        <taxon>eudicotyledons</taxon>
        <taxon>Gunneridae</taxon>
        <taxon>Pentapetalae</taxon>
        <taxon>rosids</taxon>
        <taxon>fabids</taxon>
        <taxon>Fabales</taxon>
        <taxon>Fabaceae</taxon>
        <taxon>Cercidoideae</taxon>
        <taxon>Cercideae</taxon>
        <taxon>Bauhiniinae</taxon>
        <taxon>Bauhinia</taxon>
    </lineage>
</organism>
<comment type="caution">
    <text evidence="1">The sequence shown here is derived from an EMBL/GenBank/DDBJ whole genome shotgun (WGS) entry which is preliminary data.</text>
</comment>
<dbReference type="Proteomes" id="UP000828941">
    <property type="component" value="Chromosome 6"/>
</dbReference>
<sequence>MAEGREISKLIDAAQKGMKEEGLVMVERIQIGSSPPKCERKCRNCVHCEAVQVPVPQVQSHRMDSVATAISTTAYTRGENISNYKPMSWKCKCGDNFYNP</sequence>
<keyword evidence="2" id="KW-1185">Reference proteome</keyword>
<gene>
    <name evidence="1" type="ORF">L6164_015941</name>
</gene>
<reference evidence="1 2" key="1">
    <citation type="journal article" date="2022" name="DNA Res.">
        <title>Chromosomal-level genome assembly of the orchid tree Bauhinia variegata (Leguminosae; Cercidoideae) supports the allotetraploid origin hypothesis of Bauhinia.</title>
        <authorList>
            <person name="Zhong Y."/>
            <person name="Chen Y."/>
            <person name="Zheng D."/>
            <person name="Pang J."/>
            <person name="Liu Y."/>
            <person name="Luo S."/>
            <person name="Meng S."/>
            <person name="Qian L."/>
            <person name="Wei D."/>
            <person name="Dai S."/>
            <person name="Zhou R."/>
        </authorList>
    </citation>
    <scope>NUCLEOTIDE SEQUENCE [LARGE SCALE GENOMIC DNA]</scope>
    <source>
        <strain evidence="1">BV-YZ2020</strain>
    </source>
</reference>
<dbReference type="EMBL" id="CM039431">
    <property type="protein sequence ID" value="KAI4337537.1"/>
    <property type="molecule type" value="Genomic_DNA"/>
</dbReference>
<evidence type="ECO:0000313" key="1">
    <source>
        <dbReference type="EMBL" id="KAI4337537.1"/>
    </source>
</evidence>